<name>A0A0F9FXB6_9ZZZZ</name>
<reference evidence="1" key="1">
    <citation type="journal article" date="2015" name="Nature">
        <title>Complex archaea that bridge the gap between prokaryotes and eukaryotes.</title>
        <authorList>
            <person name="Spang A."/>
            <person name="Saw J.H."/>
            <person name="Jorgensen S.L."/>
            <person name="Zaremba-Niedzwiedzka K."/>
            <person name="Martijn J."/>
            <person name="Lind A.E."/>
            <person name="van Eijk R."/>
            <person name="Schleper C."/>
            <person name="Guy L."/>
            <person name="Ettema T.J."/>
        </authorList>
    </citation>
    <scope>NUCLEOTIDE SEQUENCE</scope>
</reference>
<proteinExistence type="predicted"/>
<accession>A0A0F9FXB6</accession>
<comment type="caution">
    <text evidence="1">The sequence shown here is derived from an EMBL/GenBank/DDBJ whole genome shotgun (WGS) entry which is preliminary data.</text>
</comment>
<dbReference type="EMBL" id="LAZR01019858">
    <property type="protein sequence ID" value="KKL90983.1"/>
    <property type="molecule type" value="Genomic_DNA"/>
</dbReference>
<sequence>MSEKVKNRIKIILNYEKYDPKLPDKITVLLIREGWRLACTDLINSTHTRTLYFSKRE</sequence>
<organism evidence="1">
    <name type="scientific">marine sediment metagenome</name>
    <dbReference type="NCBI Taxonomy" id="412755"/>
    <lineage>
        <taxon>unclassified sequences</taxon>
        <taxon>metagenomes</taxon>
        <taxon>ecological metagenomes</taxon>
    </lineage>
</organism>
<protein>
    <submittedName>
        <fullName evidence="1">Uncharacterized protein</fullName>
    </submittedName>
</protein>
<evidence type="ECO:0000313" key="1">
    <source>
        <dbReference type="EMBL" id="KKL90983.1"/>
    </source>
</evidence>
<gene>
    <name evidence="1" type="ORF">LCGC14_1899210</name>
</gene>
<dbReference type="AlphaFoldDB" id="A0A0F9FXB6"/>